<evidence type="ECO:0000313" key="2">
    <source>
        <dbReference type="Proteomes" id="UP000729402"/>
    </source>
</evidence>
<dbReference type="AlphaFoldDB" id="A0A8J5VUI3"/>
<evidence type="ECO:0000313" key="1">
    <source>
        <dbReference type="EMBL" id="KAG8056299.1"/>
    </source>
</evidence>
<sequence>MSGQSIADDNTRKKNDDPITTIINRLNAIEYMMWPLIPLADQINAMETTLTEQGQQQQMLSTGLLRVEHRQGAARAPRQEAGVLEMITMTMRVSLRPTSLTSQSTTEQEIYYHG</sequence>
<organism evidence="1 2">
    <name type="scientific">Zizania palustris</name>
    <name type="common">Northern wild rice</name>
    <dbReference type="NCBI Taxonomy" id="103762"/>
    <lineage>
        <taxon>Eukaryota</taxon>
        <taxon>Viridiplantae</taxon>
        <taxon>Streptophyta</taxon>
        <taxon>Embryophyta</taxon>
        <taxon>Tracheophyta</taxon>
        <taxon>Spermatophyta</taxon>
        <taxon>Magnoliopsida</taxon>
        <taxon>Liliopsida</taxon>
        <taxon>Poales</taxon>
        <taxon>Poaceae</taxon>
        <taxon>BOP clade</taxon>
        <taxon>Oryzoideae</taxon>
        <taxon>Oryzeae</taxon>
        <taxon>Zizaniinae</taxon>
        <taxon>Zizania</taxon>
    </lineage>
</organism>
<reference evidence="1" key="1">
    <citation type="journal article" date="2021" name="bioRxiv">
        <title>Whole Genome Assembly and Annotation of Northern Wild Rice, Zizania palustris L., Supports a Whole Genome Duplication in the Zizania Genus.</title>
        <authorList>
            <person name="Haas M."/>
            <person name="Kono T."/>
            <person name="Macchietto M."/>
            <person name="Millas R."/>
            <person name="McGilp L."/>
            <person name="Shao M."/>
            <person name="Duquette J."/>
            <person name="Hirsch C.N."/>
            <person name="Kimball J."/>
        </authorList>
    </citation>
    <scope>NUCLEOTIDE SEQUENCE</scope>
    <source>
        <tissue evidence="1">Fresh leaf tissue</tissue>
    </source>
</reference>
<gene>
    <name evidence="1" type="ORF">GUJ93_ZPchr0002g25939</name>
</gene>
<protein>
    <submittedName>
        <fullName evidence="1">Uncharacterized protein</fullName>
    </submittedName>
</protein>
<proteinExistence type="predicted"/>
<name>A0A8J5VUI3_ZIZPA</name>
<accession>A0A8J5VUI3</accession>
<reference evidence="1" key="2">
    <citation type="submission" date="2021-02" db="EMBL/GenBank/DDBJ databases">
        <authorList>
            <person name="Kimball J.A."/>
            <person name="Haas M.W."/>
            <person name="Macchietto M."/>
            <person name="Kono T."/>
            <person name="Duquette J."/>
            <person name="Shao M."/>
        </authorList>
    </citation>
    <scope>NUCLEOTIDE SEQUENCE</scope>
    <source>
        <tissue evidence="1">Fresh leaf tissue</tissue>
    </source>
</reference>
<dbReference type="Proteomes" id="UP000729402">
    <property type="component" value="Unassembled WGS sequence"/>
</dbReference>
<keyword evidence="2" id="KW-1185">Reference proteome</keyword>
<comment type="caution">
    <text evidence="1">The sequence shown here is derived from an EMBL/GenBank/DDBJ whole genome shotgun (WGS) entry which is preliminary data.</text>
</comment>
<dbReference type="EMBL" id="JAAALK010000287">
    <property type="protein sequence ID" value="KAG8056299.1"/>
    <property type="molecule type" value="Genomic_DNA"/>
</dbReference>